<dbReference type="PANTHER" id="PTHR30026">
    <property type="entry name" value="OUTER MEMBRANE PROTEIN TOLC"/>
    <property type="match status" value="1"/>
</dbReference>
<keyword evidence="3" id="KW-0813">Transport</keyword>
<keyword evidence="7" id="KW-0998">Cell outer membrane</keyword>
<gene>
    <name evidence="9" type="ORF">EI427_08420</name>
</gene>
<keyword evidence="5" id="KW-0812">Transmembrane</keyword>
<organism evidence="9 10">
    <name type="scientific">Flammeovirga pectinis</name>
    <dbReference type="NCBI Taxonomy" id="2494373"/>
    <lineage>
        <taxon>Bacteria</taxon>
        <taxon>Pseudomonadati</taxon>
        <taxon>Bacteroidota</taxon>
        <taxon>Cytophagia</taxon>
        <taxon>Cytophagales</taxon>
        <taxon>Flammeovirgaceae</taxon>
        <taxon>Flammeovirga</taxon>
    </lineage>
</organism>
<dbReference type="InterPro" id="IPR003423">
    <property type="entry name" value="OMP_efflux"/>
</dbReference>
<evidence type="ECO:0000256" key="8">
    <source>
        <dbReference type="SAM" id="SignalP"/>
    </source>
</evidence>
<dbReference type="EMBL" id="CP034562">
    <property type="protein sequence ID" value="AZQ62260.1"/>
    <property type="molecule type" value="Genomic_DNA"/>
</dbReference>
<evidence type="ECO:0000256" key="2">
    <source>
        <dbReference type="ARBA" id="ARBA00007613"/>
    </source>
</evidence>
<evidence type="ECO:0000256" key="3">
    <source>
        <dbReference type="ARBA" id="ARBA00022448"/>
    </source>
</evidence>
<dbReference type="Pfam" id="PF02321">
    <property type="entry name" value="OEP"/>
    <property type="match status" value="1"/>
</dbReference>
<dbReference type="AlphaFoldDB" id="A0A3S9P256"/>
<keyword evidence="8" id="KW-0732">Signal</keyword>
<evidence type="ECO:0000256" key="6">
    <source>
        <dbReference type="ARBA" id="ARBA00023136"/>
    </source>
</evidence>
<keyword evidence="6" id="KW-0472">Membrane</keyword>
<evidence type="ECO:0000256" key="4">
    <source>
        <dbReference type="ARBA" id="ARBA00022452"/>
    </source>
</evidence>
<comment type="subcellular location">
    <subcellularLocation>
        <location evidence="1">Cell outer membrane</location>
    </subcellularLocation>
</comment>
<dbReference type="InterPro" id="IPR051906">
    <property type="entry name" value="TolC-like"/>
</dbReference>
<dbReference type="PANTHER" id="PTHR30026:SF20">
    <property type="entry name" value="OUTER MEMBRANE PROTEIN TOLC"/>
    <property type="match status" value="1"/>
</dbReference>
<keyword evidence="10" id="KW-1185">Reference proteome</keyword>
<dbReference type="Gene3D" id="1.20.1600.10">
    <property type="entry name" value="Outer membrane efflux proteins (OEP)"/>
    <property type="match status" value="1"/>
</dbReference>
<feature type="signal peptide" evidence="8">
    <location>
        <begin position="1"/>
        <end position="26"/>
    </location>
</feature>
<protein>
    <submittedName>
        <fullName evidence="9">TolC family protein</fullName>
    </submittedName>
</protein>
<dbReference type="RefSeq" id="WP_126613585.1">
    <property type="nucleotide sequence ID" value="NZ_CP034562.1"/>
</dbReference>
<evidence type="ECO:0000256" key="7">
    <source>
        <dbReference type="ARBA" id="ARBA00023237"/>
    </source>
</evidence>
<sequence>MLKISKKVKSTVTVFLLMIISSFALGQTDTNLTRRALATKAINNSHIVKIKQNEAKASHLDKQRALYTYIPKVGVKGGYAYLLNDITISRDISGTKNQALYGLENSKNQSLAQLASSGLPPTMIGVATPLIEGVYNNIGGMVNQIPNTPSISIQDNNFWFYDAYVEMVIFSGLQAPTFAKAAEAKSEAQQAMVDQEKNEIIMETLSYYDKMAVVNQSLKVLEESQKRLDKQTEFANKAKEVGLATEYDLNKIRIAEKDIIAKRIELEASRSLVIQKLQQLTGIDKEELTTINPELTLWMVDENEINLSNRNEIKALEHSIEALEYKHKGEQYGALPKAKAFAHVVQGGTNMTNIDAVPFVGVAMQWEIFDGLQRKREVQKSELAVISMKEKKAYAQDLVQLDFQKKKMEWQVATQMVDVSNQKLDGAQTGLKIKVQEAQNGLTDVTDVLDEISEYEKFQLEYIQSIANQRQKAVALINAMGVLNVEHIQN</sequence>
<reference evidence="9 10" key="1">
    <citation type="submission" date="2018-12" db="EMBL/GenBank/DDBJ databases">
        <title>Flammeovirga pectinis sp. nov., isolated from the gut of the Korean scallop, Patinopecten yessoensis.</title>
        <authorList>
            <person name="Bae J.-W."/>
            <person name="Jeong Y.-S."/>
            <person name="Kang W."/>
        </authorList>
    </citation>
    <scope>NUCLEOTIDE SEQUENCE [LARGE SCALE GENOMIC DNA]</scope>
    <source>
        <strain evidence="9 10">L12M1</strain>
    </source>
</reference>
<accession>A0A3S9P256</accession>
<feature type="chain" id="PRO_5019324661" evidence="8">
    <location>
        <begin position="27"/>
        <end position="490"/>
    </location>
</feature>
<evidence type="ECO:0000313" key="10">
    <source>
        <dbReference type="Proteomes" id="UP000267268"/>
    </source>
</evidence>
<dbReference type="GO" id="GO:0015288">
    <property type="term" value="F:porin activity"/>
    <property type="evidence" value="ECO:0007669"/>
    <property type="project" value="TreeGrafter"/>
</dbReference>
<name>A0A3S9P256_9BACT</name>
<evidence type="ECO:0000256" key="1">
    <source>
        <dbReference type="ARBA" id="ARBA00004442"/>
    </source>
</evidence>
<evidence type="ECO:0000256" key="5">
    <source>
        <dbReference type="ARBA" id="ARBA00022692"/>
    </source>
</evidence>
<keyword evidence="4" id="KW-1134">Transmembrane beta strand</keyword>
<evidence type="ECO:0000313" key="9">
    <source>
        <dbReference type="EMBL" id="AZQ62260.1"/>
    </source>
</evidence>
<comment type="similarity">
    <text evidence="2">Belongs to the outer membrane factor (OMF) (TC 1.B.17) family.</text>
</comment>
<dbReference type="GO" id="GO:1990281">
    <property type="term" value="C:efflux pump complex"/>
    <property type="evidence" value="ECO:0007669"/>
    <property type="project" value="TreeGrafter"/>
</dbReference>
<dbReference type="KEGG" id="fll:EI427_08420"/>
<dbReference type="Proteomes" id="UP000267268">
    <property type="component" value="Chromosome 1"/>
</dbReference>
<dbReference type="OrthoDB" id="1674454at2"/>
<dbReference type="GO" id="GO:0009279">
    <property type="term" value="C:cell outer membrane"/>
    <property type="evidence" value="ECO:0007669"/>
    <property type="project" value="UniProtKB-SubCell"/>
</dbReference>
<proteinExistence type="inferred from homology"/>
<dbReference type="GO" id="GO:0015562">
    <property type="term" value="F:efflux transmembrane transporter activity"/>
    <property type="evidence" value="ECO:0007669"/>
    <property type="project" value="InterPro"/>
</dbReference>
<dbReference type="SUPFAM" id="SSF56954">
    <property type="entry name" value="Outer membrane efflux proteins (OEP)"/>
    <property type="match status" value="1"/>
</dbReference>